<evidence type="ECO:0000313" key="6">
    <source>
        <dbReference type="EMBL" id="KOM57377.1"/>
    </source>
</evidence>
<dbReference type="AlphaFoldDB" id="A0A0L9VR74"/>
<evidence type="ECO:0000256" key="5">
    <source>
        <dbReference type="ARBA" id="ARBA00023136"/>
    </source>
</evidence>
<name>A0A0L9VR74_PHAAN</name>
<dbReference type="EMBL" id="CM003381">
    <property type="protein sequence ID" value="KOM57377.1"/>
    <property type="molecule type" value="Genomic_DNA"/>
</dbReference>
<dbReference type="InterPro" id="IPR007749">
    <property type="entry name" value="DUF677"/>
</dbReference>
<dbReference type="Proteomes" id="UP000053144">
    <property type="component" value="Chromosome 11"/>
</dbReference>
<evidence type="ECO:0000256" key="4">
    <source>
        <dbReference type="ARBA" id="ARBA00022989"/>
    </source>
</evidence>
<comment type="similarity">
    <text evidence="2">Belongs to the UPF0496 family.</text>
</comment>
<dbReference type="PANTHER" id="PTHR31113:SF5">
    <property type="entry name" value="OS04G0405700 PROTEIN"/>
    <property type="match status" value="1"/>
</dbReference>
<dbReference type="PANTHER" id="PTHR31113">
    <property type="entry name" value="UPF0496 PROTEIN 3-RELATED"/>
    <property type="match status" value="1"/>
</dbReference>
<dbReference type="GO" id="GO:0016020">
    <property type="term" value="C:membrane"/>
    <property type="evidence" value="ECO:0007669"/>
    <property type="project" value="UniProtKB-SubCell"/>
</dbReference>
<dbReference type="STRING" id="3914.A0A0L9VR74"/>
<reference evidence="7" key="1">
    <citation type="journal article" date="2015" name="Proc. Natl. Acad. Sci. U.S.A.">
        <title>Genome sequencing of adzuki bean (Vigna angularis) provides insight into high starch and low fat accumulation and domestication.</title>
        <authorList>
            <person name="Yang K."/>
            <person name="Tian Z."/>
            <person name="Chen C."/>
            <person name="Luo L."/>
            <person name="Zhao B."/>
            <person name="Wang Z."/>
            <person name="Yu L."/>
            <person name="Li Y."/>
            <person name="Sun Y."/>
            <person name="Li W."/>
            <person name="Chen Y."/>
            <person name="Li Y."/>
            <person name="Zhang Y."/>
            <person name="Ai D."/>
            <person name="Zhao J."/>
            <person name="Shang C."/>
            <person name="Ma Y."/>
            <person name="Wu B."/>
            <person name="Wang M."/>
            <person name="Gao L."/>
            <person name="Sun D."/>
            <person name="Zhang P."/>
            <person name="Guo F."/>
            <person name="Wang W."/>
            <person name="Li Y."/>
            <person name="Wang J."/>
            <person name="Varshney R.K."/>
            <person name="Wang J."/>
            <person name="Ling H.Q."/>
            <person name="Wan P."/>
        </authorList>
    </citation>
    <scope>NUCLEOTIDE SEQUENCE</scope>
    <source>
        <strain evidence="7">cv. Jingnong 6</strain>
    </source>
</reference>
<protein>
    <submittedName>
        <fullName evidence="6">Uncharacterized protein</fullName>
    </submittedName>
</protein>
<comment type="subcellular location">
    <subcellularLocation>
        <location evidence="1">Membrane</location>
    </subcellularLocation>
</comment>
<accession>A0A0L9VR74</accession>
<dbReference type="Gramene" id="KOM57377">
    <property type="protein sequence ID" value="KOM57377"/>
    <property type="gene ID" value="LR48_Vigan11g041000"/>
</dbReference>
<evidence type="ECO:0000256" key="1">
    <source>
        <dbReference type="ARBA" id="ARBA00004370"/>
    </source>
</evidence>
<organism evidence="6 7">
    <name type="scientific">Phaseolus angularis</name>
    <name type="common">Azuki bean</name>
    <name type="synonym">Vigna angularis</name>
    <dbReference type="NCBI Taxonomy" id="3914"/>
    <lineage>
        <taxon>Eukaryota</taxon>
        <taxon>Viridiplantae</taxon>
        <taxon>Streptophyta</taxon>
        <taxon>Embryophyta</taxon>
        <taxon>Tracheophyta</taxon>
        <taxon>Spermatophyta</taxon>
        <taxon>Magnoliopsida</taxon>
        <taxon>eudicotyledons</taxon>
        <taxon>Gunneridae</taxon>
        <taxon>Pentapetalae</taxon>
        <taxon>rosids</taxon>
        <taxon>fabids</taxon>
        <taxon>Fabales</taxon>
        <taxon>Fabaceae</taxon>
        <taxon>Papilionoideae</taxon>
        <taxon>50 kb inversion clade</taxon>
        <taxon>NPAAA clade</taxon>
        <taxon>indigoferoid/millettioid clade</taxon>
        <taxon>Phaseoleae</taxon>
        <taxon>Vigna</taxon>
    </lineage>
</organism>
<gene>
    <name evidence="6" type="ORF">LR48_Vigan11g041000</name>
</gene>
<keyword evidence="5" id="KW-0472">Membrane</keyword>
<evidence type="ECO:0000313" key="7">
    <source>
        <dbReference type="Proteomes" id="UP000053144"/>
    </source>
</evidence>
<evidence type="ECO:0000256" key="3">
    <source>
        <dbReference type="ARBA" id="ARBA00022692"/>
    </source>
</evidence>
<sequence>MQSPSYNEICSIIQAPPSVHHPSDKDSHHRYVLSLLLQPDSSSVREALTKFKPTSKITCLVSTYFDHSETTSDFCLCLLLTILRARDLYASLSRLLSVLPVDGLPLSQAQCDHAYNLFLQFDRQENPFVLSHLHQLHNSFSQSSRTSWKVPWCH</sequence>
<keyword evidence="3" id="KW-0812">Transmembrane</keyword>
<proteinExistence type="inferred from homology"/>
<keyword evidence="4" id="KW-1133">Transmembrane helix</keyword>
<evidence type="ECO:0000256" key="2">
    <source>
        <dbReference type="ARBA" id="ARBA00009074"/>
    </source>
</evidence>